<feature type="region of interest" description="Disordered" evidence="8">
    <location>
        <begin position="225"/>
        <end position="280"/>
    </location>
</feature>
<comment type="cofactor">
    <cofactor evidence="1 7">
        <name>(R)-lipoate</name>
        <dbReference type="ChEBI" id="CHEBI:83088"/>
    </cofactor>
</comment>
<feature type="compositionally biased region" description="Basic and acidic residues" evidence="8">
    <location>
        <begin position="238"/>
        <end position="275"/>
    </location>
</feature>
<evidence type="ECO:0000259" key="9">
    <source>
        <dbReference type="PROSITE" id="PS50968"/>
    </source>
</evidence>
<comment type="similarity">
    <text evidence="2 7">Belongs to the 2-oxoacid dehydrogenase family.</text>
</comment>
<dbReference type="Pfam" id="PF02817">
    <property type="entry name" value="E3_binding"/>
    <property type="match status" value="1"/>
</dbReference>
<feature type="domain" description="Lipoyl-binding" evidence="9">
    <location>
        <begin position="1"/>
        <end position="76"/>
    </location>
</feature>
<dbReference type="Gene3D" id="2.40.50.100">
    <property type="match status" value="2"/>
</dbReference>
<dbReference type="Gene3D" id="4.10.320.10">
    <property type="entry name" value="E3-binding domain"/>
    <property type="match status" value="1"/>
</dbReference>
<evidence type="ECO:0000256" key="7">
    <source>
        <dbReference type="RuleBase" id="RU003423"/>
    </source>
</evidence>
<organism evidence="11 12">
    <name type="scientific">Cobetia amphilecti</name>
    <dbReference type="NCBI Taxonomy" id="1055104"/>
    <lineage>
        <taxon>Bacteria</taxon>
        <taxon>Pseudomonadati</taxon>
        <taxon>Pseudomonadota</taxon>
        <taxon>Gammaproteobacteria</taxon>
        <taxon>Oceanospirillales</taxon>
        <taxon>Halomonadaceae</taxon>
        <taxon>Cobetia</taxon>
    </lineage>
</organism>
<evidence type="ECO:0000259" key="10">
    <source>
        <dbReference type="PROSITE" id="PS51826"/>
    </source>
</evidence>
<evidence type="ECO:0000256" key="2">
    <source>
        <dbReference type="ARBA" id="ARBA00007317"/>
    </source>
</evidence>
<evidence type="ECO:0000256" key="3">
    <source>
        <dbReference type="ARBA" id="ARBA00011484"/>
    </source>
</evidence>
<protein>
    <recommendedName>
        <fullName evidence="7">Dihydrolipoamide acetyltransferase component of pyruvate dehydrogenase complex</fullName>
        <ecNumber evidence="7">2.3.1.-</ecNumber>
    </recommendedName>
</protein>
<comment type="subunit">
    <text evidence="3">Forms a 24-polypeptide structural core with octahedral symmetry.</text>
</comment>
<evidence type="ECO:0000256" key="4">
    <source>
        <dbReference type="ARBA" id="ARBA00022679"/>
    </source>
</evidence>
<accession>A0ABT6UMN5</accession>
<sequence>MNDFILPDIGEGIVECELVKWLIKEGDVIEEDQPVAEVMTDKALVEIPAPHAGTVVKLYCQEGEIARVHAPLFAVDDGSDSDSDKTGHGEREDDHAGDVMTVAAPARSTAQTQSAASQSDVTTSAPAAAAANGAAATPTAAALERRSRDFILPDIGEGIVECEVVTWHVAEGDTVEEDQTIVDVMTDKALVEITASEPGRIVRFHYAQGENARVHTPLYAYVPDEEAEAESTESDVTAPEHKQVQPERLAEHRQEGDDKSDKKSGQDGCHQESRPRIPATPAVRRLLREHQLDIQAIAGSGRNGRVLKEDVLAYLKQSEAHETDVTPDDSHKVGAAAETDKAAAEACAVASDVASDEVRSSRLESKAVPLKGVAAVMARRMVQASTQIPHFHYGDELDITDLLALRARLKVRAEQQGIRLTLMPFIMKAMALAVIEEPILNARLSEDESEILYQGACNIGMAVDSASGLMVPNVKGVERLSILEIAREVGRLTEAARSGRVAQADLKGGTLSISNIGALGGTYAAPIINQPEVAIVALGRTQRLPRFDGEGNVCARDIMTITWAGDHRIIDGGTIARFSNLWKHYLEHPDEMLLSLS</sequence>
<dbReference type="CDD" id="cd06849">
    <property type="entry name" value="lipoyl_domain"/>
    <property type="match status" value="2"/>
</dbReference>
<dbReference type="PANTHER" id="PTHR43178:SF5">
    <property type="entry name" value="LIPOAMIDE ACYLTRANSFERASE COMPONENT OF BRANCHED-CHAIN ALPHA-KETO ACID DEHYDROGENASE COMPLEX, MITOCHONDRIAL"/>
    <property type="match status" value="1"/>
</dbReference>
<dbReference type="InterPro" id="IPR023213">
    <property type="entry name" value="CAT-like_dom_sf"/>
</dbReference>
<dbReference type="PANTHER" id="PTHR43178">
    <property type="entry name" value="DIHYDROLIPOAMIDE ACETYLTRANSFERASE COMPONENT OF PYRUVATE DEHYDROGENASE COMPLEX"/>
    <property type="match status" value="1"/>
</dbReference>
<dbReference type="InterPro" id="IPR050743">
    <property type="entry name" value="2-oxoacid_DH_E2_comp"/>
</dbReference>
<reference evidence="12" key="2">
    <citation type="submission" date="2023-07" db="EMBL/GenBank/DDBJ databases">
        <title>Genome-based characterization of strain KMM 296 and proposal for reclassification of Cobetia litoralis and Cobetia pacifica, and emended description of the species Cobetia amphilecti and Cobetia marina.</title>
        <authorList>
            <person name="Balabanova L."/>
            <person name="Nedashkovskaya O."/>
        </authorList>
    </citation>
    <scope>NUCLEOTIDE SEQUENCE [LARGE SCALE GENOMIC DNA]</scope>
    <source>
        <strain evidence="12">NRIC 0815</strain>
    </source>
</reference>
<dbReference type="SUPFAM" id="SSF51230">
    <property type="entry name" value="Single hybrid motif"/>
    <property type="match status" value="2"/>
</dbReference>
<proteinExistence type="inferred from homology"/>
<dbReference type="InterPro" id="IPR004167">
    <property type="entry name" value="PSBD"/>
</dbReference>
<dbReference type="Pfam" id="PF00198">
    <property type="entry name" value="2-oxoacid_dh"/>
    <property type="match status" value="1"/>
</dbReference>
<keyword evidence="12" id="KW-1185">Reference proteome</keyword>
<dbReference type="PROSITE" id="PS51826">
    <property type="entry name" value="PSBD"/>
    <property type="match status" value="1"/>
</dbReference>
<dbReference type="InterPro" id="IPR036625">
    <property type="entry name" value="E3-bd_dom_sf"/>
</dbReference>
<evidence type="ECO:0000256" key="6">
    <source>
        <dbReference type="ARBA" id="ARBA00023315"/>
    </source>
</evidence>
<evidence type="ECO:0000313" key="11">
    <source>
        <dbReference type="EMBL" id="MDI5882872.1"/>
    </source>
</evidence>
<dbReference type="Gene3D" id="3.30.559.10">
    <property type="entry name" value="Chloramphenicol acetyltransferase-like domain"/>
    <property type="match status" value="1"/>
</dbReference>
<comment type="caution">
    <text evidence="11">The sequence shown here is derived from an EMBL/GenBank/DDBJ whole genome shotgun (WGS) entry which is preliminary data.</text>
</comment>
<keyword evidence="6 7" id="KW-0012">Acyltransferase</keyword>
<dbReference type="InterPro" id="IPR011053">
    <property type="entry name" value="Single_hybrid_motif"/>
</dbReference>
<evidence type="ECO:0000256" key="8">
    <source>
        <dbReference type="SAM" id="MobiDB-lite"/>
    </source>
</evidence>
<feature type="domain" description="Lipoyl-binding" evidence="9">
    <location>
        <begin position="147"/>
        <end position="222"/>
    </location>
</feature>
<dbReference type="EMBL" id="JASCSA010000001">
    <property type="protein sequence ID" value="MDI5882872.1"/>
    <property type="molecule type" value="Genomic_DNA"/>
</dbReference>
<gene>
    <name evidence="11" type="ORF">QLT01_00715</name>
</gene>
<keyword evidence="5 7" id="KW-0450">Lipoyl</keyword>
<dbReference type="SUPFAM" id="SSF52777">
    <property type="entry name" value="CoA-dependent acyltransferases"/>
    <property type="match status" value="1"/>
</dbReference>
<evidence type="ECO:0000256" key="1">
    <source>
        <dbReference type="ARBA" id="ARBA00001938"/>
    </source>
</evidence>
<reference evidence="11 12" key="1">
    <citation type="submission" date="2023-04" db="EMBL/GenBank/DDBJ databases">
        <authorList>
            <person name="Otstavnykh N."/>
            <person name="Seitkalieva A."/>
            <person name="Bystritskaya E."/>
        </authorList>
    </citation>
    <scope>NUCLEOTIDE SEQUENCE [LARGE SCALE GENOMIC DNA]</scope>
    <source>
        <strain evidence="11 12">NRIC 0815</strain>
    </source>
</reference>
<evidence type="ECO:0000313" key="12">
    <source>
        <dbReference type="Proteomes" id="UP001229025"/>
    </source>
</evidence>
<feature type="domain" description="Peripheral subunit-binding (PSBD)" evidence="10">
    <location>
        <begin position="278"/>
        <end position="315"/>
    </location>
</feature>
<evidence type="ECO:0000256" key="5">
    <source>
        <dbReference type="ARBA" id="ARBA00022823"/>
    </source>
</evidence>
<dbReference type="Pfam" id="PF00364">
    <property type="entry name" value="Biotin_lipoyl"/>
    <property type="match status" value="2"/>
</dbReference>
<dbReference type="PROSITE" id="PS50968">
    <property type="entry name" value="BIOTINYL_LIPOYL"/>
    <property type="match status" value="2"/>
</dbReference>
<dbReference type="EC" id="2.3.1.-" evidence="7"/>
<dbReference type="InterPro" id="IPR000089">
    <property type="entry name" value="Biotin_lipoyl"/>
</dbReference>
<dbReference type="InterPro" id="IPR001078">
    <property type="entry name" value="2-oxoacid_DH_actylTfrase"/>
</dbReference>
<dbReference type="SUPFAM" id="SSF47005">
    <property type="entry name" value="Peripheral subunit-binding domain of 2-oxo acid dehydrogenase complex"/>
    <property type="match status" value="1"/>
</dbReference>
<keyword evidence="4 7" id="KW-0808">Transferase</keyword>
<feature type="region of interest" description="Disordered" evidence="8">
    <location>
        <begin position="76"/>
        <end position="97"/>
    </location>
</feature>
<dbReference type="Proteomes" id="UP001229025">
    <property type="component" value="Unassembled WGS sequence"/>
</dbReference>
<feature type="compositionally biased region" description="Basic and acidic residues" evidence="8">
    <location>
        <begin position="82"/>
        <end position="97"/>
    </location>
</feature>
<name>A0ABT6UMN5_9GAMM</name>